<dbReference type="Gene3D" id="2.60.40.4100">
    <property type="entry name" value="Zona pellucida, ZP-C domain"/>
    <property type="match status" value="1"/>
</dbReference>
<dbReference type="Gene3D" id="2.60.40.3210">
    <property type="entry name" value="Zona pellucida, ZP-N domain"/>
    <property type="match status" value="1"/>
</dbReference>
<keyword evidence="5" id="KW-0325">Glycoprotein</keyword>
<feature type="disulfide bond" evidence="7">
    <location>
        <begin position="536"/>
        <end position="595"/>
    </location>
</feature>
<dbReference type="SMART" id="SM00241">
    <property type="entry name" value="ZP"/>
    <property type="match status" value="1"/>
</dbReference>
<keyword evidence="9" id="KW-0812">Transmembrane</keyword>
<dbReference type="InterPro" id="IPR042235">
    <property type="entry name" value="ZP-C_dom"/>
</dbReference>
<keyword evidence="2 10" id="KW-0732">Signal</keyword>
<evidence type="ECO:0000256" key="3">
    <source>
        <dbReference type="ARBA" id="ARBA00022837"/>
    </source>
</evidence>
<keyword evidence="9" id="KW-0472">Membrane</keyword>
<feature type="transmembrane region" description="Helical" evidence="9">
    <location>
        <begin position="1016"/>
        <end position="1038"/>
    </location>
</feature>
<protein>
    <submittedName>
        <fullName evidence="15">Uncharacterized protein LOC109470470 isoform X2</fullName>
    </submittedName>
</protein>
<dbReference type="InterPro" id="IPR001759">
    <property type="entry name" value="PTX_dom"/>
</dbReference>
<reference evidence="15" key="1">
    <citation type="submission" date="2025-08" db="UniProtKB">
        <authorList>
            <consortium name="RefSeq"/>
        </authorList>
    </citation>
    <scope>IDENTIFICATION</scope>
    <source>
        <tissue evidence="15">Gonad</tissue>
    </source>
</reference>
<dbReference type="Pfam" id="PF23344">
    <property type="entry name" value="ZP-N"/>
    <property type="match status" value="1"/>
</dbReference>
<dbReference type="GO" id="GO:0005509">
    <property type="term" value="F:calcium ion binding"/>
    <property type="evidence" value="ECO:0007669"/>
    <property type="project" value="InterPro"/>
</dbReference>
<dbReference type="Gene3D" id="2.60.120.200">
    <property type="match status" value="1"/>
</dbReference>
<dbReference type="InterPro" id="IPR001881">
    <property type="entry name" value="EGF-like_Ca-bd_dom"/>
</dbReference>
<feature type="domain" description="EGF-like" evidence="11">
    <location>
        <begin position="417"/>
        <end position="452"/>
    </location>
</feature>
<dbReference type="PRINTS" id="PR00895">
    <property type="entry name" value="PENTAXIN"/>
</dbReference>
<evidence type="ECO:0000313" key="14">
    <source>
        <dbReference type="Proteomes" id="UP000515135"/>
    </source>
</evidence>
<feature type="domain" description="ZP" evidence="12">
    <location>
        <begin position="717"/>
        <end position="966"/>
    </location>
</feature>
<evidence type="ECO:0000259" key="12">
    <source>
        <dbReference type="PROSITE" id="PS51034"/>
    </source>
</evidence>
<dbReference type="PROSITE" id="PS51034">
    <property type="entry name" value="ZP_2"/>
    <property type="match status" value="1"/>
</dbReference>
<evidence type="ECO:0000259" key="11">
    <source>
        <dbReference type="PROSITE" id="PS50026"/>
    </source>
</evidence>
<dbReference type="SMART" id="SM00159">
    <property type="entry name" value="PTX"/>
    <property type="match status" value="1"/>
</dbReference>
<feature type="compositionally biased region" description="Acidic residues" evidence="8">
    <location>
        <begin position="86"/>
        <end position="133"/>
    </location>
</feature>
<dbReference type="PROSITE" id="PS50026">
    <property type="entry name" value="EGF_3"/>
    <property type="match status" value="2"/>
</dbReference>
<evidence type="ECO:0000256" key="10">
    <source>
        <dbReference type="SAM" id="SignalP"/>
    </source>
</evidence>
<evidence type="ECO:0000256" key="7">
    <source>
        <dbReference type="PROSITE-ProRule" id="PRU01172"/>
    </source>
</evidence>
<dbReference type="Pfam" id="PF00354">
    <property type="entry name" value="Pentaxin"/>
    <property type="match status" value="1"/>
</dbReference>
<feature type="disulfide bond" evidence="6">
    <location>
        <begin position="421"/>
        <end position="431"/>
    </location>
</feature>
<dbReference type="SMART" id="SM00181">
    <property type="entry name" value="EGF"/>
    <property type="match status" value="2"/>
</dbReference>
<dbReference type="RefSeq" id="XP_019624988.1">
    <property type="nucleotide sequence ID" value="XM_019769429.1"/>
</dbReference>
<dbReference type="InterPro" id="IPR055356">
    <property type="entry name" value="ZP-N"/>
</dbReference>
<dbReference type="PROSITE" id="PS01186">
    <property type="entry name" value="EGF_2"/>
    <property type="match status" value="1"/>
</dbReference>
<dbReference type="Proteomes" id="UP000515135">
    <property type="component" value="Unplaced"/>
</dbReference>
<evidence type="ECO:0000256" key="6">
    <source>
        <dbReference type="PROSITE-ProRule" id="PRU00076"/>
    </source>
</evidence>
<accession>A0A6P4YKN5</accession>
<evidence type="ECO:0000256" key="5">
    <source>
        <dbReference type="ARBA" id="ARBA00023180"/>
    </source>
</evidence>
<gene>
    <name evidence="15" type="primary">LOC109470470</name>
</gene>
<dbReference type="SUPFAM" id="SSF49899">
    <property type="entry name" value="Concanavalin A-like lectins/glucanases"/>
    <property type="match status" value="1"/>
</dbReference>
<keyword evidence="3" id="KW-0106">Calcium</keyword>
<dbReference type="FunFam" id="2.60.120.200:FF:000012">
    <property type="entry name" value="neuronal pentraxin receptor"/>
    <property type="match status" value="1"/>
</dbReference>
<dbReference type="OrthoDB" id="2015116at2759"/>
<dbReference type="PROSITE" id="PS51828">
    <property type="entry name" value="PTX_2"/>
    <property type="match status" value="1"/>
</dbReference>
<feature type="domain" description="Pentraxin (PTX)" evidence="13">
    <location>
        <begin position="504"/>
        <end position="702"/>
    </location>
</feature>
<evidence type="ECO:0000256" key="8">
    <source>
        <dbReference type="SAM" id="MobiDB-lite"/>
    </source>
</evidence>
<feature type="signal peptide" evidence="10">
    <location>
        <begin position="1"/>
        <end position="24"/>
    </location>
</feature>
<dbReference type="FunFam" id="2.60.40.3210:FF:000016">
    <property type="entry name" value="Uncharacterized protein"/>
    <property type="match status" value="1"/>
</dbReference>
<sequence length="1056" mass="113871">MKKMYLLAFFSLVFLGLCSSGVTGDTVSGKELEALRILHRLSVALKNNGGGIGDAKGGKPDVYDGGPDDDTDEETEDTEGTNLVTEDADGDTEGTDGDTEGTDGDADGDTEDTNGDSEGTDGFTEDADGDAEGTDTVTGDADGDAEGTDGDTGGTDGDTGDANGDAEGTDGDAGGDAGDADGDAGDADRDAGDADGDAGDADRDAGDADGDTEGTNGDTGDADGDTEGTNGDTGDADGDAEGTDADVSSTRATEKRGQDAEDLENLVRTSIEMKRGRSAGADELSFQSRRQNSDPCNSYRVLNQPWRSVDIPGYKGKCDNGFNGEWYRFMSPAGTSMPTQPPPTDYRCGTHAPIWMNGQHPSVADGEVSRQTCALWGSNPCVAGWTSPIRVKACSAGYYVYKLPGVRCHLTYCATDFQDVCFPSPCENGDCVVAANNYTCNCRSGFEGGRCERDIDGCSPNPCDAEATCADIPAPGIGANCTCRSGFVGDGRSSGSRCTRAVVPGEKIIFPGPRDVDDYARMETTLSGDLTSFTLCVHMRSNMASSNQISLVSYALSQHNNELLLFVNGGFQLYIQSDIRMADPPVWDGEWHTVCTTWRSRDGAWQFYVDGDLTASGSGFRVGGRVRRGGTWILGQDQDRVGGGFEASQSFIGELSEVNLWDRVLSSAEIAADCSYHGNVIDWETTNIRVFGEASKAEYHRCARARAPVSELSASTTCSNDYMELSIPEDQLTDIDLNNLHWRPDRNCGATTNGSHYLFRTELYDCGTEVTFGAKYVTFLNTINILGTHLNSGVITREGDIWITSKCNYERKEWVDSTFLPIPGGLNFTEEGFGQLEVRLSMFPTRQYQRQYRADQYPIHLRLRQHVYMQLEVQGHAQKLSVLALNCKATMSPSPNDSLQYQLIRDGCASDPTLKTYDVDDPGKERFGFEAFRFIREVRTVYVHCEVLVCDAADAGSRCAQGCVRRGKRAAGEVDMRGRHMIYQGPIVLDDYKEAEHAVRLVDDQETGPARRGAPWAMLAAGCVLAALALVVLGTAIVQKRSRRGEWAYHGLKDRE</sequence>
<feature type="compositionally biased region" description="Polar residues" evidence="8">
    <location>
        <begin position="285"/>
        <end position="296"/>
    </location>
</feature>
<feature type="compositionally biased region" description="Acidic residues" evidence="8">
    <location>
        <begin position="66"/>
        <end position="79"/>
    </location>
</feature>
<organism evidence="14 15">
    <name type="scientific">Branchiostoma belcheri</name>
    <name type="common">Amphioxus</name>
    <dbReference type="NCBI Taxonomy" id="7741"/>
    <lineage>
        <taxon>Eukaryota</taxon>
        <taxon>Metazoa</taxon>
        <taxon>Chordata</taxon>
        <taxon>Cephalochordata</taxon>
        <taxon>Leptocardii</taxon>
        <taxon>Amphioxiformes</taxon>
        <taxon>Branchiostomatidae</taxon>
        <taxon>Branchiostoma</taxon>
    </lineage>
</organism>
<feature type="disulfide bond" evidence="6">
    <location>
        <begin position="442"/>
        <end position="451"/>
    </location>
</feature>
<evidence type="ECO:0000256" key="2">
    <source>
        <dbReference type="ARBA" id="ARBA00022729"/>
    </source>
</evidence>
<dbReference type="Pfam" id="PF23283">
    <property type="entry name" value="D8C_UMOD"/>
    <property type="match status" value="1"/>
</dbReference>
<evidence type="ECO:0000313" key="15">
    <source>
        <dbReference type="RefSeq" id="XP_019624988.1"/>
    </source>
</evidence>
<feature type="region of interest" description="Disordered" evidence="8">
    <location>
        <begin position="49"/>
        <end position="296"/>
    </location>
</feature>
<dbReference type="SMART" id="SM00179">
    <property type="entry name" value="EGF_CA"/>
    <property type="match status" value="2"/>
</dbReference>
<dbReference type="PANTHER" id="PTHR14002:SF43">
    <property type="entry name" value="DELTA-LIKE PROTEIN"/>
    <property type="match status" value="1"/>
</dbReference>
<evidence type="ECO:0000259" key="13">
    <source>
        <dbReference type="PROSITE" id="PS51828"/>
    </source>
</evidence>
<dbReference type="GeneID" id="109470470"/>
<evidence type="ECO:0000256" key="4">
    <source>
        <dbReference type="ARBA" id="ARBA00023157"/>
    </source>
</evidence>
<name>A0A6P4YKN5_BRABE</name>
<dbReference type="InterPro" id="IPR013320">
    <property type="entry name" value="ConA-like_dom_sf"/>
</dbReference>
<evidence type="ECO:0000256" key="9">
    <source>
        <dbReference type="SAM" id="Phobius"/>
    </source>
</evidence>
<dbReference type="InterPro" id="IPR001507">
    <property type="entry name" value="ZP_dom"/>
</dbReference>
<dbReference type="AlphaFoldDB" id="A0A6P4YKN5"/>
<feature type="domain" description="EGF-like" evidence="11">
    <location>
        <begin position="454"/>
        <end position="499"/>
    </location>
</feature>
<dbReference type="SUPFAM" id="SSF57196">
    <property type="entry name" value="EGF/Laminin"/>
    <property type="match status" value="1"/>
</dbReference>
<dbReference type="Pfam" id="PF00100">
    <property type="entry name" value="Zona_pellucida"/>
    <property type="match status" value="1"/>
</dbReference>
<dbReference type="Gene3D" id="2.10.25.10">
    <property type="entry name" value="Laminin"/>
    <property type="match status" value="2"/>
</dbReference>
<dbReference type="InterPro" id="IPR000742">
    <property type="entry name" value="EGF"/>
</dbReference>
<keyword evidence="1 6" id="KW-0245">EGF-like domain</keyword>
<proteinExistence type="predicted"/>
<dbReference type="PROSITE" id="PS00022">
    <property type="entry name" value="EGF_1"/>
    <property type="match status" value="1"/>
</dbReference>
<dbReference type="CDD" id="cd00054">
    <property type="entry name" value="EGF_CA"/>
    <property type="match status" value="1"/>
</dbReference>
<comment type="caution">
    <text evidence="6">Lacks conserved residue(s) required for the propagation of feature annotation.</text>
</comment>
<dbReference type="InterPro" id="IPR055355">
    <property type="entry name" value="ZP-C"/>
</dbReference>
<dbReference type="PANTHER" id="PTHR14002">
    <property type="entry name" value="ENDOGLIN/TGF-BETA RECEPTOR TYPE III"/>
    <property type="match status" value="1"/>
</dbReference>
<keyword evidence="4 6" id="KW-1015">Disulfide bond</keyword>
<evidence type="ECO:0000256" key="1">
    <source>
        <dbReference type="ARBA" id="ARBA00022536"/>
    </source>
</evidence>
<dbReference type="InterPro" id="IPR057774">
    <property type="entry name" value="D8C_UMOD/GP2/OIT3-like"/>
</dbReference>
<keyword evidence="14" id="KW-1185">Reference proteome</keyword>
<keyword evidence="9" id="KW-1133">Transmembrane helix</keyword>
<feature type="compositionally biased region" description="Acidic residues" evidence="8">
    <location>
        <begin position="234"/>
        <end position="244"/>
    </location>
</feature>
<feature type="chain" id="PRO_5028159333" evidence="10">
    <location>
        <begin position="25"/>
        <end position="1056"/>
    </location>
</feature>